<feature type="compositionally biased region" description="Polar residues" evidence="1">
    <location>
        <begin position="771"/>
        <end position="780"/>
    </location>
</feature>
<organism evidence="2 3">
    <name type="scientific">Cryptosporidium andersoni</name>
    <dbReference type="NCBI Taxonomy" id="117008"/>
    <lineage>
        <taxon>Eukaryota</taxon>
        <taxon>Sar</taxon>
        <taxon>Alveolata</taxon>
        <taxon>Apicomplexa</taxon>
        <taxon>Conoidasida</taxon>
        <taxon>Coccidia</taxon>
        <taxon>Eucoccidiorida</taxon>
        <taxon>Eimeriorina</taxon>
        <taxon>Cryptosporidiidae</taxon>
        <taxon>Cryptosporidium</taxon>
    </lineage>
</organism>
<accession>A0A1J4MVK2</accession>
<dbReference type="Proteomes" id="UP000186804">
    <property type="component" value="Unassembled WGS sequence"/>
</dbReference>
<protein>
    <recommendedName>
        <fullName evidence="4">Zinc-finger domain-containing protein</fullName>
    </recommendedName>
</protein>
<evidence type="ECO:0000313" key="2">
    <source>
        <dbReference type="EMBL" id="OII78298.1"/>
    </source>
</evidence>
<feature type="compositionally biased region" description="Low complexity" evidence="1">
    <location>
        <begin position="755"/>
        <end position="770"/>
    </location>
</feature>
<feature type="compositionally biased region" description="Polar residues" evidence="1">
    <location>
        <begin position="804"/>
        <end position="816"/>
    </location>
</feature>
<comment type="caution">
    <text evidence="2">The sequence shown here is derived from an EMBL/GenBank/DDBJ whole genome shotgun (WGS) entry which is preliminary data.</text>
</comment>
<dbReference type="OrthoDB" id="342597at2759"/>
<gene>
    <name evidence="2" type="ORF">cand_033560</name>
</gene>
<feature type="region of interest" description="Disordered" evidence="1">
    <location>
        <begin position="755"/>
        <end position="816"/>
    </location>
</feature>
<reference evidence="2 3" key="1">
    <citation type="submission" date="2016-10" db="EMBL/GenBank/DDBJ databases">
        <title>Reductive evolution of mitochondrial metabolism and differential evolution of invasion-related proteins in Cryptosporidium.</title>
        <authorList>
            <person name="Liu S."/>
            <person name="Roellig D.M."/>
            <person name="Guo Y."/>
            <person name="Li N."/>
            <person name="Frace M.A."/>
            <person name="Tang K."/>
            <person name="Zhang L."/>
            <person name="Feng Y."/>
            <person name="Xiao L."/>
        </authorList>
    </citation>
    <scope>NUCLEOTIDE SEQUENCE [LARGE SCALE GENOMIC DNA]</scope>
    <source>
        <strain evidence="2">30847</strain>
    </source>
</reference>
<evidence type="ECO:0008006" key="4">
    <source>
        <dbReference type="Google" id="ProtNLM"/>
    </source>
</evidence>
<dbReference type="EMBL" id="LRBS01000002">
    <property type="protein sequence ID" value="OII78298.1"/>
    <property type="molecule type" value="Genomic_DNA"/>
</dbReference>
<evidence type="ECO:0000256" key="1">
    <source>
        <dbReference type="SAM" id="MobiDB-lite"/>
    </source>
</evidence>
<name>A0A1J4MVK2_9CRYT</name>
<dbReference type="VEuPathDB" id="CryptoDB:cand_033560"/>
<sequence length="1459" mass="168163">MSVTLGSILFPERRLAAPDNRRGIHSKRKKPTNFIKNQEQTPKQLTTRLLLDDETIGPQDFLTLFSNDDIRNTEQFWEAMERVFYPIDGRWLKVLEFTGRPDAKPPCEKTSIGIHFAYRWALQDLFDIEELFILLGINNRNNEDYSINKDNANNKDEVNIITESTMTEFLFRLNLPTLEIPGIDSRSINKLELHSNLMNVDKSINETNKLSIPTSKVDNHDILRQEIYNTSKFNVLFEEWKVAYNRAVYIEHELDKIIIDLKASINKGLSLDFSRRSLSRYHRKVCREYVIKALHYHSIKQFVDSLEEILYYDANNNEYLTTWDDGESVRVSWIKQDQLLQLLLFRKNTLESKYFVSLPEDQVAYTSYKCDNKIFEYLYNSGLTPINIENSKTSSEEYNSSQKVTEDKYLSNDNIPNSSANIDTCEYSTSDNSAQYSNIRSSANIFNQENIIRSPPLGCISLTRVPLCHYCRRGNIKLKFSRCPSKIKYSGSLSSNTISSLDISANSSNSLATSYSSRSLIPWTTSSEIQDKEELVFPLKTYKSKTGYNTFGSLSPQKNCNNTQYICRVPSNQICNICQSFGTSKDQLNESNDVFITRGITLNNCWRMYCSECILHNFSSIIKQKYSNGVLLRYYCPFCNGTCNCERCLRNQQLRKLRNYLKTHFCGHFVQCSIPNKLFGREITWYEFMKQFGGSNYIIEEDSQNIISDKSNIPCNNLDYACYSYISNLYLRLSITEDTHLGSLWLQTNNISVQTSQSNDNKDSSNTNTKIKSCSSKKQTNSSISRSKSRQRSSLNSSNRYKRSTTGNSSTSDISQVNSIGRQTSCIPSQQTTAPSIYIPKEVMKEPTGASGMSVLWSLRSVLCHNISKCYKDCARNVEAWEEIIEIYRHKKHEIENYCQEIISQLQVMDRWIKSITFTETNKRFIMRKMPLLCWATNMQSAKPFNFDEFPQILPENNALDLLRHMKHFILSGYVPDSLPDYRKDSDSTGNDHCALNDFSEKKLTCENESESFSTTQLSPSSYMNLLFEIIPDLPKIDINSTTYSNINKDIHCPKTSRRKTTKRERIFNIVNTDAKDNKLTKTSSSECSHSDTTINDNLHINLNKIENLSPEDINSKYLKFPKNDGILQTYLSNGTNEFNQFYSPLSRKSLNINDELMNTEDHPKTTNLEDFAISPNLSRTSTLNSNQPPLTSSIFSSLKSNNLVTPDYIQSNNNTETTKSKTKQYFYSSTDCVNSSEIKMHQLNSNLEYLQTPKQSIYNSSNFEQVAEYNQNSNNTSFPTQTNFNELIDPHTGQLRTQSHCTFNSYPIYGDSSGETSTLDQKRSLLLQKKRERESARRVLKKSNNTLSYSIGSTEVSQSDFQYQCNKVQQITDNSINQFQSGNDLIFENSIDNQYQNTQYLPNHDMRQQKSTQDINFQNLKNQNNSNQYTDTPYNLWSQQGIKKVPQKQPYPGTIYYG</sequence>
<evidence type="ECO:0000313" key="3">
    <source>
        <dbReference type="Proteomes" id="UP000186804"/>
    </source>
</evidence>
<dbReference type="GeneID" id="92367540"/>
<proteinExistence type="predicted"/>
<keyword evidence="3" id="KW-1185">Reference proteome</keyword>
<dbReference type="RefSeq" id="XP_067070144.1">
    <property type="nucleotide sequence ID" value="XM_067213582.1"/>
</dbReference>
<feature type="compositionally biased region" description="Low complexity" evidence="1">
    <location>
        <begin position="781"/>
        <end position="799"/>
    </location>
</feature>